<dbReference type="Pfam" id="PF01124">
    <property type="entry name" value="MAPEG"/>
    <property type="match status" value="1"/>
</dbReference>
<dbReference type="EMBL" id="JAASQV010000002">
    <property type="protein sequence ID" value="NIJ65500.1"/>
    <property type="molecule type" value="Genomic_DNA"/>
</dbReference>
<feature type="transmembrane region" description="Helical" evidence="5">
    <location>
        <begin position="111"/>
        <end position="129"/>
    </location>
</feature>
<evidence type="ECO:0008006" key="8">
    <source>
        <dbReference type="Google" id="ProtNLM"/>
    </source>
</evidence>
<feature type="transmembrane region" description="Helical" evidence="5">
    <location>
        <begin position="6"/>
        <end position="25"/>
    </location>
</feature>
<dbReference type="InterPro" id="IPR001129">
    <property type="entry name" value="Membr-assoc_MAPEG"/>
</dbReference>
<dbReference type="PANTHER" id="PTHR31004">
    <property type="entry name" value="TRANSMEMBRANE PROTEIN 79"/>
    <property type="match status" value="1"/>
</dbReference>
<name>A0A7X5V0X4_9SPHN</name>
<dbReference type="RefSeq" id="WP_167299887.1">
    <property type="nucleotide sequence ID" value="NZ_JAASQV010000002.1"/>
</dbReference>
<comment type="subcellular location">
    <subcellularLocation>
        <location evidence="1">Membrane</location>
    </subcellularLocation>
</comment>
<proteinExistence type="predicted"/>
<feature type="transmembrane region" description="Helical" evidence="5">
    <location>
        <begin position="37"/>
        <end position="56"/>
    </location>
</feature>
<feature type="transmembrane region" description="Helical" evidence="5">
    <location>
        <begin position="164"/>
        <end position="185"/>
    </location>
</feature>
<dbReference type="Proteomes" id="UP000564677">
    <property type="component" value="Unassembled WGS sequence"/>
</dbReference>
<gene>
    <name evidence="6" type="ORF">FHR20_002462</name>
</gene>
<dbReference type="PANTHER" id="PTHR31004:SF1">
    <property type="entry name" value="TRANSMEMBRANE PROTEIN 79"/>
    <property type="match status" value="1"/>
</dbReference>
<feature type="transmembrane region" description="Helical" evidence="5">
    <location>
        <begin position="141"/>
        <end position="158"/>
    </location>
</feature>
<dbReference type="GO" id="GO:0045055">
    <property type="term" value="P:regulated exocytosis"/>
    <property type="evidence" value="ECO:0007669"/>
    <property type="project" value="TreeGrafter"/>
</dbReference>
<keyword evidence="2 5" id="KW-0812">Transmembrane</keyword>
<evidence type="ECO:0000256" key="1">
    <source>
        <dbReference type="ARBA" id="ARBA00004370"/>
    </source>
</evidence>
<reference evidence="6 7" key="1">
    <citation type="submission" date="2020-03" db="EMBL/GenBank/DDBJ databases">
        <title>Genomic Encyclopedia of Type Strains, Phase IV (KMG-IV): sequencing the most valuable type-strain genomes for metagenomic binning, comparative biology and taxonomic classification.</title>
        <authorList>
            <person name="Goeker M."/>
        </authorList>
    </citation>
    <scope>NUCLEOTIDE SEQUENCE [LARGE SCALE GENOMIC DNA]</scope>
    <source>
        <strain evidence="6 7">DSM 4733</strain>
    </source>
</reference>
<dbReference type="InterPro" id="IPR023352">
    <property type="entry name" value="MAPEG-like_dom_sf"/>
</dbReference>
<dbReference type="AlphaFoldDB" id="A0A7X5V0X4"/>
<sequence length="190" mass="20766">MAGRATIAGAVAASLPVAIGLWLALRHGLPPIAAQPMLFALQCSGAVVLLALVPGIEAVAHERLFHRSIDPLAGADSPRLVVNQRYIQNTLEQLAVLLPGLFLLAHYEPDLRLIAATAIVWTLGRWAWWVGYHIHPLWRGLGVYSMFLGMVVLLWGVGRFGFDLAGWPGVAALLGPFALIELWLFRVLRR</sequence>
<evidence type="ECO:0000256" key="5">
    <source>
        <dbReference type="SAM" id="Phobius"/>
    </source>
</evidence>
<evidence type="ECO:0000313" key="7">
    <source>
        <dbReference type="Proteomes" id="UP000564677"/>
    </source>
</evidence>
<evidence type="ECO:0000256" key="2">
    <source>
        <dbReference type="ARBA" id="ARBA00022692"/>
    </source>
</evidence>
<protein>
    <recommendedName>
        <fullName evidence="8">MAPEG family protein</fullName>
    </recommendedName>
</protein>
<accession>A0A7X5V0X4</accession>
<organism evidence="6 7">
    <name type="scientific">Sphingomonas leidyi</name>
    <dbReference type="NCBI Taxonomy" id="68569"/>
    <lineage>
        <taxon>Bacteria</taxon>
        <taxon>Pseudomonadati</taxon>
        <taxon>Pseudomonadota</taxon>
        <taxon>Alphaproteobacteria</taxon>
        <taxon>Sphingomonadales</taxon>
        <taxon>Sphingomonadaceae</taxon>
        <taxon>Sphingomonas</taxon>
    </lineage>
</organism>
<keyword evidence="3 5" id="KW-1133">Transmembrane helix</keyword>
<keyword evidence="7" id="KW-1185">Reference proteome</keyword>
<dbReference type="SUPFAM" id="SSF161084">
    <property type="entry name" value="MAPEG domain-like"/>
    <property type="match status" value="1"/>
</dbReference>
<evidence type="ECO:0000256" key="4">
    <source>
        <dbReference type="ARBA" id="ARBA00023136"/>
    </source>
</evidence>
<evidence type="ECO:0000256" key="3">
    <source>
        <dbReference type="ARBA" id="ARBA00022989"/>
    </source>
</evidence>
<evidence type="ECO:0000313" key="6">
    <source>
        <dbReference type="EMBL" id="NIJ65500.1"/>
    </source>
</evidence>
<dbReference type="GO" id="GO:0005765">
    <property type="term" value="C:lysosomal membrane"/>
    <property type="evidence" value="ECO:0007669"/>
    <property type="project" value="TreeGrafter"/>
</dbReference>
<comment type="caution">
    <text evidence="6">The sequence shown here is derived from an EMBL/GenBank/DDBJ whole genome shotgun (WGS) entry which is preliminary data.</text>
</comment>
<dbReference type="Gene3D" id="1.20.120.550">
    <property type="entry name" value="Membrane associated eicosanoid/glutathione metabolism-like domain"/>
    <property type="match status" value="1"/>
</dbReference>
<keyword evidence="4 5" id="KW-0472">Membrane</keyword>